<evidence type="ECO:0000256" key="1">
    <source>
        <dbReference type="SAM" id="MobiDB-lite"/>
    </source>
</evidence>
<protein>
    <submittedName>
        <fullName evidence="3">Uncharacterized protein</fullName>
    </submittedName>
</protein>
<accession>A0A6M3LHX6</accession>
<evidence type="ECO:0000313" key="3">
    <source>
        <dbReference type="EMBL" id="QJA94907.1"/>
    </source>
</evidence>
<sequence length="74" mass="7992">MSHFYASIQGNGGEATRTGSKKSGVEGHIRGWNIGVRVVCTHENGKDVIRVYKTGGSNKPYGTLVLTFYDDSGE</sequence>
<dbReference type="EMBL" id="MT143270">
    <property type="protein sequence ID" value="QJA94907.1"/>
    <property type="molecule type" value="Genomic_DNA"/>
</dbReference>
<proteinExistence type="predicted"/>
<dbReference type="EMBL" id="MT141846">
    <property type="protein sequence ID" value="QJA71098.1"/>
    <property type="molecule type" value="Genomic_DNA"/>
</dbReference>
<name>A0A6M3LHX6_9ZZZZ</name>
<organism evidence="3">
    <name type="scientific">viral metagenome</name>
    <dbReference type="NCBI Taxonomy" id="1070528"/>
    <lineage>
        <taxon>unclassified sequences</taxon>
        <taxon>metagenomes</taxon>
        <taxon>organismal metagenomes</taxon>
    </lineage>
</organism>
<dbReference type="AlphaFoldDB" id="A0A6M3LHX6"/>
<feature type="region of interest" description="Disordered" evidence="1">
    <location>
        <begin position="1"/>
        <end position="25"/>
    </location>
</feature>
<evidence type="ECO:0000313" key="2">
    <source>
        <dbReference type="EMBL" id="QJA71098.1"/>
    </source>
</evidence>
<reference evidence="3" key="1">
    <citation type="submission" date="2020-03" db="EMBL/GenBank/DDBJ databases">
        <title>The deep terrestrial virosphere.</title>
        <authorList>
            <person name="Holmfeldt K."/>
            <person name="Nilsson E."/>
            <person name="Simone D."/>
            <person name="Lopez-Fernandez M."/>
            <person name="Wu X."/>
            <person name="de Brujin I."/>
            <person name="Lundin D."/>
            <person name="Andersson A."/>
            <person name="Bertilsson S."/>
            <person name="Dopson M."/>
        </authorList>
    </citation>
    <scope>NUCLEOTIDE SEQUENCE</scope>
    <source>
        <strain evidence="2">MM415A03376</strain>
        <strain evidence="3">MM415B03702</strain>
    </source>
</reference>
<gene>
    <name evidence="2" type="ORF">MM415A03376_0010</name>
    <name evidence="3" type="ORF">MM415B03702_0013</name>
</gene>